<dbReference type="PANTHER" id="PTHR30290:SF10">
    <property type="entry name" value="PERIPLASMIC OLIGOPEPTIDE-BINDING PROTEIN-RELATED"/>
    <property type="match status" value="1"/>
</dbReference>
<dbReference type="InterPro" id="IPR030678">
    <property type="entry name" value="Peptide/Ni-bd"/>
</dbReference>
<comment type="caution">
    <text evidence="6">The sequence shown here is derived from an EMBL/GenBank/DDBJ whole genome shotgun (WGS) entry which is preliminary data.</text>
</comment>
<dbReference type="Gene3D" id="3.40.190.10">
    <property type="entry name" value="Periplasmic binding protein-like II"/>
    <property type="match status" value="1"/>
</dbReference>
<keyword evidence="3" id="KW-0813">Transport</keyword>
<dbReference type="CDD" id="cd08490">
    <property type="entry name" value="PBP2_NikA_DppA_OppA_like_3"/>
    <property type="match status" value="1"/>
</dbReference>
<dbReference type="GO" id="GO:1904680">
    <property type="term" value="F:peptide transmembrane transporter activity"/>
    <property type="evidence" value="ECO:0007669"/>
    <property type="project" value="TreeGrafter"/>
</dbReference>
<comment type="subcellular location">
    <subcellularLocation>
        <location evidence="1">Cell envelope</location>
    </subcellularLocation>
</comment>
<dbReference type="AlphaFoldDB" id="A0A5D5AHZ7"/>
<gene>
    <name evidence="6" type="ORF">FYC77_13240</name>
</gene>
<evidence type="ECO:0000313" key="6">
    <source>
        <dbReference type="EMBL" id="TYT61478.1"/>
    </source>
</evidence>
<dbReference type="InterPro" id="IPR039424">
    <property type="entry name" value="SBP_5"/>
</dbReference>
<proteinExistence type="inferred from homology"/>
<evidence type="ECO:0000259" key="5">
    <source>
        <dbReference type="Pfam" id="PF00496"/>
    </source>
</evidence>
<dbReference type="PANTHER" id="PTHR30290">
    <property type="entry name" value="PERIPLASMIC BINDING COMPONENT OF ABC TRANSPORTER"/>
    <property type="match status" value="1"/>
</dbReference>
<evidence type="ECO:0000256" key="3">
    <source>
        <dbReference type="ARBA" id="ARBA00022448"/>
    </source>
</evidence>
<feature type="domain" description="Solute-binding protein family 5" evidence="5">
    <location>
        <begin position="87"/>
        <end position="442"/>
    </location>
</feature>
<dbReference type="GO" id="GO:0043190">
    <property type="term" value="C:ATP-binding cassette (ABC) transporter complex"/>
    <property type="evidence" value="ECO:0007669"/>
    <property type="project" value="InterPro"/>
</dbReference>
<keyword evidence="7" id="KW-1185">Reference proteome</keyword>
<accession>A0A5D5AHZ7</accession>
<keyword evidence="4" id="KW-0732">Signal</keyword>
<reference evidence="6 7" key="1">
    <citation type="submission" date="2019-08" db="EMBL/GenBank/DDBJ databases">
        <title>Archaea genome.</title>
        <authorList>
            <person name="Kajale S."/>
            <person name="Shouche Y."/>
            <person name="Deshpande N."/>
            <person name="Sharma A."/>
        </authorList>
    </citation>
    <scope>NUCLEOTIDE SEQUENCE [LARGE SCALE GENOMIC DNA]</scope>
    <source>
        <strain evidence="6 7">ESP3B_9</strain>
    </source>
</reference>
<evidence type="ECO:0000256" key="4">
    <source>
        <dbReference type="ARBA" id="ARBA00022729"/>
    </source>
</evidence>
<protein>
    <submittedName>
        <fullName evidence="6">ABC transporter substrate-binding protein</fullName>
    </submittedName>
</protein>
<dbReference type="SUPFAM" id="SSF53850">
    <property type="entry name" value="Periplasmic binding protein-like II"/>
    <property type="match status" value="1"/>
</dbReference>
<name>A0A5D5AHZ7_9EURY</name>
<evidence type="ECO:0000256" key="1">
    <source>
        <dbReference type="ARBA" id="ARBA00004196"/>
    </source>
</evidence>
<organism evidence="6 7">
    <name type="scientific">Natrialba swarupiae</name>
    <dbReference type="NCBI Taxonomy" id="2448032"/>
    <lineage>
        <taxon>Archaea</taxon>
        <taxon>Methanobacteriati</taxon>
        <taxon>Methanobacteriota</taxon>
        <taxon>Stenosarchaea group</taxon>
        <taxon>Halobacteria</taxon>
        <taxon>Halobacteriales</taxon>
        <taxon>Natrialbaceae</taxon>
        <taxon>Natrialba</taxon>
    </lineage>
</organism>
<comment type="similarity">
    <text evidence="2">Belongs to the bacterial solute-binding protein 5 family.</text>
</comment>
<dbReference type="PIRSF" id="PIRSF002741">
    <property type="entry name" value="MppA"/>
    <property type="match status" value="1"/>
</dbReference>
<dbReference type="GO" id="GO:0015833">
    <property type="term" value="P:peptide transport"/>
    <property type="evidence" value="ECO:0007669"/>
    <property type="project" value="TreeGrafter"/>
</dbReference>
<dbReference type="EMBL" id="VTAW01000017">
    <property type="protein sequence ID" value="TYT61478.1"/>
    <property type="molecule type" value="Genomic_DNA"/>
</dbReference>
<dbReference type="RefSeq" id="WP_149081975.1">
    <property type="nucleotide sequence ID" value="NZ_VTAW01000017.1"/>
</dbReference>
<dbReference type="Gene3D" id="3.10.105.10">
    <property type="entry name" value="Dipeptide-binding Protein, Domain 3"/>
    <property type="match status" value="1"/>
</dbReference>
<dbReference type="InterPro" id="IPR000914">
    <property type="entry name" value="SBP_5_dom"/>
</dbReference>
<dbReference type="Pfam" id="PF00496">
    <property type="entry name" value="SBP_bac_5"/>
    <property type="match status" value="1"/>
</dbReference>
<evidence type="ECO:0000313" key="7">
    <source>
        <dbReference type="Proteomes" id="UP000324104"/>
    </source>
</evidence>
<dbReference type="GO" id="GO:0042597">
    <property type="term" value="C:periplasmic space"/>
    <property type="evidence" value="ECO:0007669"/>
    <property type="project" value="UniProtKB-ARBA"/>
</dbReference>
<dbReference type="Proteomes" id="UP000324104">
    <property type="component" value="Unassembled WGS sequence"/>
</dbReference>
<sequence>MTHEIDDIDARIATDRPTTPNRRTVLNTLAGTSALALAGCLSSADDGTDFRIGGPWKPNRDPLDGGSLLRRLSITEALVGVDYDADPEPGLATDWERIDDRQWQFDLREDVTFHDGEPVDAAAAVDSLRRTADSAAFADVPIARLEADDASTVIVETETPFAPLLAHLSRNEAVILSPETLETDGAIETPVSTGPFVFEGLETGAELRASRNDDYYGQSPSIESVRYEVVEDDQTRRVKLENGELEMARILPIEMVEPLESEPGLEVYTPEIPRIRFLTFDIQSPPFDDERVRRAVSQAVDREAITESILGGIDDPAVGPFSPEITAWANPDLEDHRYDPDQARELLSEAGWALESGDVRTRDGEELTIEIVTFDARSLPLIAEVLQDQLATVGVDVDLTTTEYSSMVDRVGQESFDAYLTSWGTLWYPDPDRLSDMFHSSGATLHHGYANDRVDELLEEARELDDREERRVRYHEVQSIVVREVPISVLTSYTNVVAASAEVSNYRPHPTESRYGLEQVEIDAE</sequence>
<evidence type="ECO:0000256" key="2">
    <source>
        <dbReference type="ARBA" id="ARBA00005695"/>
    </source>
</evidence>